<dbReference type="GeneID" id="77258030"/>
<dbReference type="Proteomes" id="UP000193100">
    <property type="component" value="Plasmid pSMR5"/>
</dbReference>
<evidence type="ECO:0000313" key="1">
    <source>
        <dbReference type="EMBL" id="ARM86144.1"/>
    </source>
</evidence>
<proteinExistence type="predicted"/>
<sequence length="255" mass="28596">MPKASSIPIHTERNSTPIPLASRFGEWMDNAVLINNWHQNADGDVLQTLGLIASRFPTESDHITHPGDPRNFCDEEVGFVAMFKGRLGIHVELELNFALDEDNDPLVQAKDEELVPPDVFERRLMFWREKLASMDALFPHTEFFIAHGEMTYMGRVTINAFTPLSNGIVGDQTIARPDEFFMLSPYLPNQEIPSIFECATLTQVTNTLIEAGMHNNLTGAEAAQKAGNPSALSLDPQVIELHQRELNAYKIRINP</sequence>
<gene>
    <name evidence="1" type="ORF">MARSALSMR5_04124</name>
</gene>
<dbReference type="RefSeq" id="WP_085682109.1">
    <property type="nucleotide sequence ID" value="NZ_CP020932.1"/>
</dbReference>
<dbReference type="AlphaFoldDB" id="A0A1W6KFD4"/>
<geneLocation type="plasmid" evidence="2">
    <name>psmr5</name>
</geneLocation>
<evidence type="ECO:0000313" key="2">
    <source>
        <dbReference type="Proteomes" id="UP000193100"/>
    </source>
</evidence>
<organism evidence="1 2">
    <name type="scientific">Marinobacter salarius</name>
    <dbReference type="NCBI Taxonomy" id="1420917"/>
    <lineage>
        <taxon>Bacteria</taxon>
        <taxon>Pseudomonadati</taxon>
        <taxon>Pseudomonadota</taxon>
        <taxon>Gammaproteobacteria</taxon>
        <taxon>Pseudomonadales</taxon>
        <taxon>Marinobacteraceae</taxon>
        <taxon>Marinobacter</taxon>
    </lineage>
</organism>
<accession>A0A1W6KFD4</accession>
<keyword evidence="1" id="KW-0614">Plasmid</keyword>
<protein>
    <submittedName>
        <fullName evidence="1">Uncharacterized protein</fullName>
    </submittedName>
</protein>
<reference evidence="1 2" key="1">
    <citation type="submission" date="2017-04" db="EMBL/GenBank/DDBJ databases">
        <title>Genome Sequence of Marinobacter salarius strain SMR5 Isolated from a culture of the Diatom Skeletonema marinoi.</title>
        <authorList>
            <person name="Topel M."/>
            <person name="Pinder M.I.M."/>
            <person name="Johansson O.N."/>
            <person name="Kourtchenko O."/>
            <person name="Godhe A."/>
            <person name="Clarke A.K."/>
        </authorList>
    </citation>
    <scope>NUCLEOTIDE SEQUENCE [LARGE SCALE GENOMIC DNA]</scope>
    <source>
        <strain evidence="1 2">SMR5</strain>
        <plasmid evidence="2">Plasmid psmr5</plasmid>
    </source>
</reference>
<name>A0A1W6KFD4_9GAMM</name>
<dbReference type="EMBL" id="CP020932">
    <property type="protein sequence ID" value="ARM86144.1"/>
    <property type="molecule type" value="Genomic_DNA"/>
</dbReference>